<proteinExistence type="predicted"/>
<comment type="caution">
    <text evidence="1">The sequence shown here is derived from an EMBL/GenBank/DDBJ whole genome shotgun (WGS) entry which is preliminary data.</text>
</comment>
<dbReference type="Proteomes" id="UP001144978">
    <property type="component" value="Unassembled WGS sequence"/>
</dbReference>
<name>A0ACC1MPD7_9APHY</name>
<dbReference type="EMBL" id="JANSHE010006034">
    <property type="protein sequence ID" value="KAJ2968393.1"/>
    <property type="molecule type" value="Genomic_DNA"/>
</dbReference>
<evidence type="ECO:0000313" key="1">
    <source>
        <dbReference type="EMBL" id="KAJ2968393.1"/>
    </source>
</evidence>
<reference evidence="1" key="1">
    <citation type="submission" date="2022-08" db="EMBL/GenBank/DDBJ databases">
        <title>Genome Sequence of Pycnoporus sanguineus.</title>
        <authorList>
            <person name="Buettner E."/>
        </authorList>
    </citation>
    <scope>NUCLEOTIDE SEQUENCE</scope>
    <source>
        <strain evidence="1">CG-C14</strain>
    </source>
</reference>
<accession>A0ACC1MPD7</accession>
<sequence length="70" mass="7281">MGPEPAPRSGHGMVAVGSKIFVLGGVSEDDLDGTGANANVAHVLETNMVKFPPITRPLPRPPDVRSPLLP</sequence>
<keyword evidence="2" id="KW-1185">Reference proteome</keyword>
<organism evidence="1 2">
    <name type="scientific">Trametes sanguinea</name>
    <dbReference type="NCBI Taxonomy" id="158606"/>
    <lineage>
        <taxon>Eukaryota</taxon>
        <taxon>Fungi</taxon>
        <taxon>Dikarya</taxon>
        <taxon>Basidiomycota</taxon>
        <taxon>Agaricomycotina</taxon>
        <taxon>Agaricomycetes</taxon>
        <taxon>Polyporales</taxon>
        <taxon>Polyporaceae</taxon>
        <taxon>Trametes</taxon>
    </lineage>
</organism>
<evidence type="ECO:0000313" key="2">
    <source>
        <dbReference type="Proteomes" id="UP001144978"/>
    </source>
</evidence>
<gene>
    <name evidence="1" type="ORF">NUW54_g13232</name>
</gene>
<protein>
    <submittedName>
        <fullName evidence="1">Uncharacterized protein</fullName>
    </submittedName>
</protein>